<dbReference type="NCBIfam" id="NF009150">
    <property type="entry name" value="PRK12497.1-3"/>
    <property type="match status" value="1"/>
</dbReference>
<keyword evidence="4" id="KW-1185">Reference proteome</keyword>
<dbReference type="NCBIfam" id="NF009154">
    <property type="entry name" value="PRK12497.3-3"/>
    <property type="match status" value="1"/>
</dbReference>
<dbReference type="Proteomes" id="UP001500326">
    <property type="component" value="Unassembled WGS sequence"/>
</dbReference>
<dbReference type="InterPro" id="IPR003509">
    <property type="entry name" value="UPF0102_YraN-like"/>
</dbReference>
<dbReference type="RefSeq" id="WP_344063371.1">
    <property type="nucleotide sequence ID" value="NZ_BAAAOH010000001.1"/>
</dbReference>
<dbReference type="Pfam" id="PF02021">
    <property type="entry name" value="UPF0102"/>
    <property type="match status" value="1"/>
</dbReference>
<dbReference type="PANTHER" id="PTHR34039:SF1">
    <property type="entry name" value="UPF0102 PROTEIN YRAN"/>
    <property type="match status" value="1"/>
</dbReference>
<sequence>MAAKDELGRAGEDRAARYFEESGYRILSRNWRCRSGELDLVVTKGRDVVVVEVKTRRGDAFGHPFEAIDARKRLRLWRLAAAWMAAHPDELQGRRVRIDAVGLTGVDPATATLEHLVDVEVP</sequence>
<accession>A0ABP5E4P9</accession>
<dbReference type="CDD" id="cd20736">
    <property type="entry name" value="PoNe_Nuclease"/>
    <property type="match status" value="1"/>
</dbReference>
<comment type="similarity">
    <text evidence="1 2">Belongs to the UPF0102 family.</text>
</comment>
<dbReference type="SUPFAM" id="SSF52980">
    <property type="entry name" value="Restriction endonuclease-like"/>
    <property type="match status" value="1"/>
</dbReference>
<organism evidence="3 4">
    <name type="scientific">Microbacterium pumilum</name>
    <dbReference type="NCBI Taxonomy" id="344165"/>
    <lineage>
        <taxon>Bacteria</taxon>
        <taxon>Bacillati</taxon>
        <taxon>Actinomycetota</taxon>
        <taxon>Actinomycetes</taxon>
        <taxon>Micrococcales</taxon>
        <taxon>Microbacteriaceae</taxon>
        <taxon>Microbacterium</taxon>
    </lineage>
</organism>
<name>A0ABP5E4P9_9MICO</name>
<proteinExistence type="inferred from homology"/>
<evidence type="ECO:0000313" key="3">
    <source>
        <dbReference type="EMBL" id="GAA1990861.1"/>
    </source>
</evidence>
<protein>
    <recommendedName>
        <fullName evidence="2">UPF0102 protein GCM10009777_27750</fullName>
    </recommendedName>
</protein>
<evidence type="ECO:0000256" key="2">
    <source>
        <dbReference type="HAMAP-Rule" id="MF_00048"/>
    </source>
</evidence>
<reference evidence="4" key="1">
    <citation type="journal article" date="2019" name="Int. J. Syst. Evol. Microbiol.">
        <title>The Global Catalogue of Microorganisms (GCM) 10K type strain sequencing project: providing services to taxonomists for standard genome sequencing and annotation.</title>
        <authorList>
            <consortium name="The Broad Institute Genomics Platform"/>
            <consortium name="The Broad Institute Genome Sequencing Center for Infectious Disease"/>
            <person name="Wu L."/>
            <person name="Ma J."/>
        </authorList>
    </citation>
    <scope>NUCLEOTIDE SEQUENCE [LARGE SCALE GENOMIC DNA]</scope>
    <source>
        <strain evidence="4">JCM 14902</strain>
    </source>
</reference>
<dbReference type="HAMAP" id="MF_00048">
    <property type="entry name" value="UPF0102"/>
    <property type="match status" value="1"/>
</dbReference>
<dbReference type="PANTHER" id="PTHR34039">
    <property type="entry name" value="UPF0102 PROTEIN YRAN"/>
    <property type="match status" value="1"/>
</dbReference>
<dbReference type="InterPro" id="IPR011856">
    <property type="entry name" value="tRNA_endonuc-like_dom_sf"/>
</dbReference>
<dbReference type="Gene3D" id="3.40.1350.10">
    <property type="match status" value="1"/>
</dbReference>
<dbReference type="EMBL" id="BAAAOH010000001">
    <property type="protein sequence ID" value="GAA1990861.1"/>
    <property type="molecule type" value="Genomic_DNA"/>
</dbReference>
<gene>
    <name evidence="3" type="ORF">GCM10009777_27750</name>
</gene>
<evidence type="ECO:0000256" key="1">
    <source>
        <dbReference type="ARBA" id="ARBA00006738"/>
    </source>
</evidence>
<dbReference type="InterPro" id="IPR011335">
    <property type="entry name" value="Restrct_endonuc-II-like"/>
</dbReference>
<dbReference type="NCBIfam" id="TIGR00252">
    <property type="entry name" value="YraN family protein"/>
    <property type="match status" value="1"/>
</dbReference>
<evidence type="ECO:0000313" key="4">
    <source>
        <dbReference type="Proteomes" id="UP001500326"/>
    </source>
</evidence>
<comment type="caution">
    <text evidence="3">The sequence shown here is derived from an EMBL/GenBank/DDBJ whole genome shotgun (WGS) entry which is preliminary data.</text>
</comment>